<dbReference type="AlphaFoldDB" id="A0A8A4TTM6"/>
<dbReference type="RefSeq" id="WP_237382829.1">
    <property type="nucleotide sequence ID" value="NZ_CP071793.1"/>
</dbReference>
<dbReference type="PROSITE" id="PS50206">
    <property type="entry name" value="RHODANESE_3"/>
    <property type="match status" value="1"/>
</dbReference>
<organism evidence="3 4">
    <name type="scientific">Sulfidibacter corallicola</name>
    <dbReference type="NCBI Taxonomy" id="2818388"/>
    <lineage>
        <taxon>Bacteria</taxon>
        <taxon>Pseudomonadati</taxon>
        <taxon>Acidobacteriota</taxon>
        <taxon>Holophagae</taxon>
        <taxon>Acanthopleuribacterales</taxon>
        <taxon>Acanthopleuribacteraceae</taxon>
        <taxon>Sulfidibacter</taxon>
    </lineage>
</organism>
<dbReference type="GO" id="GO:0043828">
    <property type="term" value="F:tRNA 2-selenouridine synthase activity"/>
    <property type="evidence" value="ECO:0007669"/>
    <property type="project" value="InterPro"/>
</dbReference>
<dbReference type="KEGG" id="scor:J3U87_09645"/>
<keyword evidence="4" id="KW-1185">Reference proteome</keyword>
<dbReference type="GO" id="GO:0002098">
    <property type="term" value="P:tRNA wobble uridine modification"/>
    <property type="evidence" value="ECO:0007669"/>
    <property type="project" value="InterPro"/>
</dbReference>
<dbReference type="EMBL" id="CP071793">
    <property type="protein sequence ID" value="QTD52727.1"/>
    <property type="molecule type" value="Genomic_DNA"/>
</dbReference>
<dbReference type="InterPro" id="IPR058840">
    <property type="entry name" value="AAA_SelU"/>
</dbReference>
<protein>
    <submittedName>
        <fullName evidence="3">tRNA 2-selenouridine(34) synthase MnmH</fullName>
    </submittedName>
</protein>
<keyword evidence="1" id="KW-0711">Selenium</keyword>
<dbReference type="Pfam" id="PF00581">
    <property type="entry name" value="Rhodanese"/>
    <property type="match status" value="1"/>
</dbReference>
<reference evidence="3" key="1">
    <citation type="submission" date="2021-03" db="EMBL/GenBank/DDBJ databases">
        <title>Acanthopleuribacteraceae sp. M133.</title>
        <authorList>
            <person name="Wang G."/>
        </authorList>
    </citation>
    <scope>NUCLEOTIDE SEQUENCE</scope>
    <source>
        <strain evidence="3">M133</strain>
    </source>
</reference>
<dbReference type="InterPro" id="IPR036873">
    <property type="entry name" value="Rhodanese-like_dom_sf"/>
</dbReference>
<dbReference type="Pfam" id="PF26341">
    <property type="entry name" value="AAA_SelU"/>
    <property type="match status" value="1"/>
</dbReference>
<dbReference type="InterPro" id="IPR001763">
    <property type="entry name" value="Rhodanese-like_dom"/>
</dbReference>
<dbReference type="PANTHER" id="PTHR30401">
    <property type="entry name" value="TRNA 2-SELENOURIDINE SYNTHASE"/>
    <property type="match status" value="1"/>
</dbReference>
<dbReference type="NCBIfam" id="NF008750">
    <property type="entry name" value="PRK11784.1-2"/>
    <property type="match status" value="1"/>
</dbReference>
<dbReference type="InterPro" id="IPR017582">
    <property type="entry name" value="SelU"/>
</dbReference>
<dbReference type="SMART" id="SM00450">
    <property type="entry name" value="RHOD"/>
    <property type="match status" value="1"/>
</dbReference>
<gene>
    <name evidence="3" type="primary">mnmH</name>
    <name evidence="3" type="ORF">J3U87_09645</name>
</gene>
<proteinExistence type="predicted"/>
<dbReference type="NCBIfam" id="TIGR03167">
    <property type="entry name" value="tRNA_sel_U_synt"/>
    <property type="match status" value="1"/>
</dbReference>
<evidence type="ECO:0000313" key="3">
    <source>
        <dbReference type="EMBL" id="QTD52727.1"/>
    </source>
</evidence>
<sequence length="340" mass="38620">MLQTFDDAQLELFLDRCDVILDARSPAEYEEDHLPGAFNTPVLDNGQRAEIGTLFKRNPFEARKRGARYALDNIRDFLESPACRAWPEGTAIMVYCARGGQRSGALATVLSEIGFPVFRPTRGYKSYRAYVQQVLERPLPGPVWVLHGFTGSRKTALLHRLADRCNIVDLEGAARHRGSVFGEMPDGQPGQRPFESKLVRAIRAFDPAKPTLIEGESRRIGRLNVPNPLWHQMVEGRNLWLQMSRARRVTNILEDYADHKLAETCLTILPRLASYVAKRDIATMHAQLESGDWAAFVDLLLEKHYDPLYGRFLRHHDARRIEADDDEAAYRQLVELIEAG</sequence>
<dbReference type="NCBIfam" id="NF008752">
    <property type="entry name" value="PRK11784.1-4"/>
    <property type="match status" value="1"/>
</dbReference>
<dbReference type="PANTHER" id="PTHR30401:SF0">
    <property type="entry name" value="TRNA 2-SELENOURIDINE SYNTHASE"/>
    <property type="match status" value="1"/>
</dbReference>
<dbReference type="SUPFAM" id="SSF52821">
    <property type="entry name" value="Rhodanese/Cell cycle control phosphatase"/>
    <property type="match status" value="1"/>
</dbReference>
<evidence type="ECO:0000256" key="1">
    <source>
        <dbReference type="ARBA" id="ARBA00023266"/>
    </source>
</evidence>
<dbReference type="Gene3D" id="3.40.250.10">
    <property type="entry name" value="Rhodanese-like domain"/>
    <property type="match status" value="1"/>
</dbReference>
<evidence type="ECO:0000259" key="2">
    <source>
        <dbReference type="PROSITE" id="PS50206"/>
    </source>
</evidence>
<name>A0A8A4TTM6_SULCO</name>
<dbReference type="Proteomes" id="UP000663929">
    <property type="component" value="Chromosome"/>
</dbReference>
<evidence type="ECO:0000313" key="4">
    <source>
        <dbReference type="Proteomes" id="UP000663929"/>
    </source>
</evidence>
<accession>A0A8A4TTM6</accession>
<feature type="domain" description="Rhodanese" evidence="2">
    <location>
        <begin position="19"/>
        <end position="136"/>
    </location>
</feature>